<evidence type="ECO:0000256" key="2">
    <source>
        <dbReference type="SAM" id="Phobius"/>
    </source>
</evidence>
<feature type="transmembrane region" description="Helical" evidence="2">
    <location>
        <begin position="60"/>
        <end position="82"/>
    </location>
</feature>
<feature type="compositionally biased region" description="Acidic residues" evidence="1">
    <location>
        <begin position="140"/>
        <end position="155"/>
    </location>
</feature>
<proteinExistence type="predicted"/>
<dbReference type="AlphaFoldDB" id="A0A834KLE0"/>
<organism evidence="3 4">
    <name type="scientific">Vespula pensylvanica</name>
    <name type="common">Western yellow jacket</name>
    <name type="synonym">Wasp</name>
    <dbReference type="NCBI Taxonomy" id="30213"/>
    <lineage>
        <taxon>Eukaryota</taxon>
        <taxon>Metazoa</taxon>
        <taxon>Ecdysozoa</taxon>
        <taxon>Arthropoda</taxon>
        <taxon>Hexapoda</taxon>
        <taxon>Insecta</taxon>
        <taxon>Pterygota</taxon>
        <taxon>Neoptera</taxon>
        <taxon>Endopterygota</taxon>
        <taxon>Hymenoptera</taxon>
        <taxon>Apocrita</taxon>
        <taxon>Aculeata</taxon>
        <taxon>Vespoidea</taxon>
        <taxon>Vespidae</taxon>
        <taxon>Vespinae</taxon>
        <taxon>Vespula</taxon>
    </lineage>
</organism>
<dbReference type="EMBL" id="JACSDY010000015">
    <property type="protein sequence ID" value="KAF7406934.1"/>
    <property type="molecule type" value="Genomic_DNA"/>
</dbReference>
<name>A0A834KLE0_VESPE</name>
<gene>
    <name evidence="3" type="ORF">H0235_014590</name>
</gene>
<keyword evidence="2" id="KW-0812">Transmembrane</keyword>
<sequence>MSCVTDLISVLLKDDILLETRLHEVDPLPVSNDLGFCDETSSSLHCGVSSSQRSLTDKTYVAPAAIATAVAAATAAAVAAAFSMHSYRQLLSLKIQNIDSRYSEKYLKVTVETGNPFIVIIHTSSSVQQDFRGISFRGVDDDENENDDDDEDDDETFPKRDRSGAMAIFRENSTP</sequence>
<dbReference type="Proteomes" id="UP000600918">
    <property type="component" value="Unassembled WGS sequence"/>
</dbReference>
<comment type="caution">
    <text evidence="3">The sequence shown here is derived from an EMBL/GenBank/DDBJ whole genome shotgun (WGS) entry which is preliminary data.</text>
</comment>
<accession>A0A834KLE0</accession>
<feature type="region of interest" description="Disordered" evidence="1">
    <location>
        <begin position="137"/>
        <end position="175"/>
    </location>
</feature>
<keyword evidence="4" id="KW-1185">Reference proteome</keyword>
<evidence type="ECO:0000313" key="3">
    <source>
        <dbReference type="EMBL" id="KAF7406934.1"/>
    </source>
</evidence>
<keyword evidence="2" id="KW-0472">Membrane</keyword>
<evidence type="ECO:0000313" key="4">
    <source>
        <dbReference type="Proteomes" id="UP000600918"/>
    </source>
</evidence>
<protein>
    <submittedName>
        <fullName evidence="3">Uncharacterized protein</fullName>
    </submittedName>
</protein>
<evidence type="ECO:0000256" key="1">
    <source>
        <dbReference type="SAM" id="MobiDB-lite"/>
    </source>
</evidence>
<keyword evidence="2" id="KW-1133">Transmembrane helix</keyword>
<reference evidence="3" key="1">
    <citation type="journal article" date="2020" name="G3 (Bethesda)">
        <title>High-Quality Assemblies for Three Invasive Social Wasps from the &lt;i&gt;Vespula&lt;/i&gt; Genus.</title>
        <authorList>
            <person name="Harrop T.W.R."/>
            <person name="Guhlin J."/>
            <person name="McLaughlin G.M."/>
            <person name="Permina E."/>
            <person name="Stockwell P."/>
            <person name="Gilligan J."/>
            <person name="Le Lec M.F."/>
            <person name="Gruber M.A.M."/>
            <person name="Quinn O."/>
            <person name="Lovegrove M."/>
            <person name="Duncan E.J."/>
            <person name="Remnant E.J."/>
            <person name="Van Eeckhoven J."/>
            <person name="Graham B."/>
            <person name="Knapp R.A."/>
            <person name="Langford K.W."/>
            <person name="Kronenberg Z."/>
            <person name="Press M.O."/>
            <person name="Eacker S.M."/>
            <person name="Wilson-Rankin E.E."/>
            <person name="Purcell J."/>
            <person name="Lester P.J."/>
            <person name="Dearden P.K."/>
        </authorList>
    </citation>
    <scope>NUCLEOTIDE SEQUENCE</scope>
    <source>
        <strain evidence="3">Volc-1</strain>
    </source>
</reference>